<feature type="compositionally biased region" description="Polar residues" evidence="1">
    <location>
        <begin position="18"/>
        <end position="33"/>
    </location>
</feature>
<feature type="compositionally biased region" description="Gly residues" evidence="1">
    <location>
        <begin position="110"/>
        <end position="126"/>
    </location>
</feature>
<dbReference type="PANTHER" id="PTHR42090:SF1">
    <property type="match status" value="1"/>
</dbReference>
<feature type="compositionally biased region" description="Polar residues" evidence="1">
    <location>
        <begin position="51"/>
        <end position="63"/>
    </location>
</feature>
<dbReference type="EMBL" id="QGMI01000027">
    <property type="protein sequence ID" value="TVY48936.1"/>
    <property type="molecule type" value="Genomic_DNA"/>
</dbReference>
<organism evidence="2 3">
    <name type="scientific">Lachnellula occidentalis</name>
    <dbReference type="NCBI Taxonomy" id="215460"/>
    <lineage>
        <taxon>Eukaryota</taxon>
        <taxon>Fungi</taxon>
        <taxon>Dikarya</taxon>
        <taxon>Ascomycota</taxon>
        <taxon>Pezizomycotina</taxon>
        <taxon>Leotiomycetes</taxon>
        <taxon>Helotiales</taxon>
        <taxon>Lachnaceae</taxon>
        <taxon>Lachnellula</taxon>
    </lineage>
</organism>
<feature type="region of interest" description="Disordered" evidence="1">
    <location>
        <begin position="18"/>
        <end position="137"/>
    </location>
</feature>
<evidence type="ECO:0000313" key="2">
    <source>
        <dbReference type="EMBL" id="TVY48936.1"/>
    </source>
</evidence>
<feature type="compositionally biased region" description="Basic and acidic residues" evidence="1">
    <location>
        <begin position="34"/>
        <end position="50"/>
    </location>
</feature>
<dbReference type="PANTHER" id="PTHR42090">
    <property type="match status" value="1"/>
</dbReference>
<dbReference type="AlphaFoldDB" id="A0A8H8S871"/>
<dbReference type="OrthoDB" id="4220319at2759"/>
<sequence>MPPSNILSQLRLAGIRVPQTSTRHFSQRCSSQYPRKDSQNKDDLKPESTEYSKTGTDDQSAQNEDAAFNPDITSPEAEKKVAGKGNEGETNGNPLDASPADKDISQQSGGQDGGAENSGGGSGMQSGFGSPQKNGGS</sequence>
<evidence type="ECO:0000313" key="3">
    <source>
        <dbReference type="Proteomes" id="UP000443090"/>
    </source>
</evidence>
<name>A0A8H8S871_9HELO</name>
<accession>A0A8H8S871</accession>
<dbReference type="Proteomes" id="UP000443090">
    <property type="component" value="Unassembled WGS sequence"/>
</dbReference>
<proteinExistence type="predicted"/>
<protein>
    <submittedName>
        <fullName evidence="2">Uncharacterized protein</fullName>
    </submittedName>
</protein>
<reference evidence="2 3" key="1">
    <citation type="submission" date="2018-05" db="EMBL/GenBank/DDBJ databases">
        <title>Genome sequencing and assembly of the regulated plant pathogen Lachnellula willkommii and related sister species for the development of diagnostic species identification markers.</title>
        <authorList>
            <person name="Giroux E."/>
            <person name="Bilodeau G."/>
        </authorList>
    </citation>
    <scope>NUCLEOTIDE SEQUENCE [LARGE SCALE GENOMIC DNA]</scope>
    <source>
        <strain evidence="2 3">CBS 160.35</strain>
    </source>
</reference>
<keyword evidence="3" id="KW-1185">Reference proteome</keyword>
<gene>
    <name evidence="2" type="ORF">LOCC1_G001382</name>
</gene>
<evidence type="ECO:0000256" key="1">
    <source>
        <dbReference type="SAM" id="MobiDB-lite"/>
    </source>
</evidence>
<comment type="caution">
    <text evidence="2">The sequence shown here is derived from an EMBL/GenBank/DDBJ whole genome shotgun (WGS) entry which is preliminary data.</text>
</comment>